<feature type="domain" description="DDE Tnp4" evidence="3">
    <location>
        <begin position="12"/>
        <end position="96"/>
    </location>
</feature>
<evidence type="ECO:0000313" key="5">
    <source>
        <dbReference type="Proteomes" id="UP000054564"/>
    </source>
</evidence>
<evidence type="ECO:0000256" key="1">
    <source>
        <dbReference type="ARBA" id="ARBA00001968"/>
    </source>
</evidence>
<dbReference type="STRING" id="1165861.A0A0L0UIZ9"/>
<accession>A0A0L0UIZ9</accession>
<sequence length="97" mass="11174">MANCALTTSPTDYFSEGQYLLADSAFLPMENVVPAYRRQRHQPLPYEQNDFNRHLSGVGVAIENCIGLWKNRFQSLRGLRLRIANKQDMVRATAWIM</sequence>
<dbReference type="AlphaFoldDB" id="A0A0L0UIZ9"/>
<name>A0A0L0UIZ9_9BASI</name>
<feature type="non-terminal residue" evidence="4">
    <location>
        <position position="97"/>
    </location>
</feature>
<keyword evidence="2" id="KW-0479">Metal-binding</keyword>
<dbReference type="GO" id="GO:0046872">
    <property type="term" value="F:metal ion binding"/>
    <property type="evidence" value="ECO:0007669"/>
    <property type="project" value="UniProtKB-KW"/>
</dbReference>
<protein>
    <recommendedName>
        <fullName evidence="3">DDE Tnp4 domain-containing protein</fullName>
    </recommendedName>
</protein>
<proteinExistence type="predicted"/>
<dbReference type="EMBL" id="AJIL01006931">
    <property type="protein sequence ID" value="KNE87067.1"/>
    <property type="molecule type" value="Genomic_DNA"/>
</dbReference>
<comment type="cofactor">
    <cofactor evidence="1">
        <name>a divalent metal cation</name>
        <dbReference type="ChEBI" id="CHEBI:60240"/>
    </cofactor>
</comment>
<evidence type="ECO:0000259" key="3">
    <source>
        <dbReference type="Pfam" id="PF13359"/>
    </source>
</evidence>
<dbReference type="Proteomes" id="UP000054564">
    <property type="component" value="Unassembled WGS sequence"/>
</dbReference>
<dbReference type="InterPro" id="IPR027806">
    <property type="entry name" value="HARBI1_dom"/>
</dbReference>
<dbReference type="Pfam" id="PF13359">
    <property type="entry name" value="DDE_Tnp_4"/>
    <property type="match status" value="1"/>
</dbReference>
<comment type="caution">
    <text evidence="4">The sequence shown here is derived from an EMBL/GenBank/DDBJ whole genome shotgun (WGS) entry which is preliminary data.</text>
</comment>
<evidence type="ECO:0000313" key="4">
    <source>
        <dbReference type="EMBL" id="KNE87067.1"/>
    </source>
</evidence>
<reference evidence="5" key="1">
    <citation type="submission" date="2014-03" db="EMBL/GenBank/DDBJ databases">
        <title>The Genome Sequence of Puccinia striiformis f. sp. tritici PST-78.</title>
        <authorList>
            <consortium name="The Broad Institute Genome Sequencing Platform"/>
            <person name="Cuomo C."/>
            <person name="Hulbert S."/>
            <person name="Chen X."/>
            <person name="Walker B."/>
            <person name="Young S.K."/>
            <person name="Zeng Q."/>
            <person name="Gargeya S."/>
            <person name="Fitzgerald M."/>
            <person name="Haas B."/>
            <person name="Abouelleil A."/>
            <person name="Alvarado L."/>
            <person name="Arachchi H.M."/>
            <person name="Berlin A.M."/>
            <person name="Chapman S.B."/>
            <person name="Goldberg J."/>
            <person name="Griggs A."/>
            <person name="Gujja S."/>
            <person name="Hansen M."/>
            <person name="Howarth C."/>
            <person name="Imamovic A."/>
            <person name="Larimer J."/>
            <person name="McCowan C."/>
            <person name="Montmayeur A."/>
            <person name="Murphy C."/>
            <person name="Neiman D."/>
            <person name="Pearson M."/>
            <person name="Priest M."/>
            <person name="Roberts A."/>
            <person name="Saif S."/>
            <person name="Shea T."/>
            <person name="Sisk P."/>
            <person name="Sykes S."/>
            <person name="Wortman J."/>
            <person name="Nusbaum C."/>
            <person name="Birren B."/>
        </authorList>
    </citation>
    <scope>NUCLEOTIDE SEQUENCE [LARGE SCALE GENOMIC DNA]</scope>
    <source>
        <strain evidence="5">race PST-78</strain>
    </source>
</reference>
<evidence type="ECO:0000256" key="2">
    <source>
        <dbReference type="ARBA" id="ARBA00022723"/>
    </source>
</evidence>
<organism evidence="4 5">
    <name type="scientific">Puccinia striiformis f. sp. tritici PST-78</name>
    <dbReference type="NCBI Taxonomy" id="1165861"/>
    <lineage>
        <taxon>Eukaryota</taxon>
        <taxon>Fungi</taxon>
        <taxon>Dikarya</taxon>
        <taxon>Basidiomycota</taxon>
        <taxon>Pucciniomycotina</taxon>
        <taxon>Pucciniomycetes</taxon>
        <taxon>Pucciniales</taxon>
        <taxon>Pucciniaceae</taxon>
        <taxon>Puccinia</taxon>
    </lineage>
</organism>
<keyword evidence="5" id="KW-1185">Reference proteome</keyword>
<gene>
    <name evidence="4" type="ORF">PSTG_19559</name>
</gene>